<feature type="binding site" evidence="18">
    <location>
        <position position="155"/>
    </location>
    <ligand>
        <name>K(+)</name>
        <dbReference type="ChEBI" id="CHEBI:29103"/>
    </ligand>
</feature>
<evidence type="ECO:0000256" key="11">
    <source>
        <dbReference type="ARBA" id="ARBA00023235"/>
    </source>
</evidence>
<evidence type="ECO:0000313" key="23">
    <source>
        <dbReference type="Proteomes" id="UP000265962"/>
    </source>
</evidence>
<feature type="binding site" evidence="18">
    <location>
        <position position="152"/>
    </location>
    <ligand>
        <name>(6S)-NADPHX</name>
        <dbReference type="ChEBI" id="CHEBI:64076"/>
    </ligand>
</feature>
<feature type="binding site" evidence="18">
    <location>
        <begin position="58"/>
        <end position="62"/>
    </location>
    <ligand>
        <name>(6S)-NADPHX</name>
        <dbReference type="ChEBI" id="CHEBI:64076"/>
    </ligand>
</feature>
<evidence type="ECO:0000256" key="13">
    <source>
        <dbReference type="ARBA" id="ARBA00023268"/>
    </source>
</evidence>
<evidence type="ECO:0000313" key="22">
    <source>
        <dbReference type="EMBL" id="SPF69310.1"/>
    </source>
</evidence>
<dbReference type="SUPFAM" id="SSF64153">
    <property type="entry name" value="YjeF N-terminal domain-like"/>
    <property type="match status" value="1"/>
</dbReference>
<evidence type="ECO:0000256" key="19">
    <source>
        <dbReference type="PIRNR" id="PIRNR017184"/>
    </source>
</evidence>
<evidence type="ECO:0000256" key="5">
    <source>
        <dbReference type="ARBA" id="ARBA00022723"/>
    </source>
</evidence>
<dbReference type="HAMAP" id="MF_01965">
    <property type="entry name" value="NADHX_dehydratase"/>
    <property type="match status" value="1"/>
</dbReference>
<evidence type="ECO:0000256" key="9">
    <source>
        <dbReference type="ARBA" id="ARBA00022958"/>
    </source>
</evidence>
<evidence type="ECO:0000256" key="14">
    <source>
        <dbReference type="ARBA" id="ARBA00025153"/>
    </source>
</evidence>
<evidence type="ECO:0000256" key="16">
    <source>
        <dbReference type="ARBA" id="ARBA00049209"/>
    </source>
</evidence>
<keyword evidence="9 18" id="KW-0630">Potassium</keyword>
<dbReference type="HAMAP" id="MF_01966">
    <property type="entry name" value="NADHX_epimerase"/>
    <property type="match status" value="1"/>
</dbReference>
<comment type="catalytic activity">
    <reaction evidence="2 18 19">
        <text>(6R)-NADPHX = (6S)-NADPHX</text>
        <dbReference type="Rhea" id="RHEA:32227"/>
        <dbReference type="ChEBI" id="CHEBI:64076"/>
        <dbReference type="ChEBI" id="CHEBI:64077"/>
        <dbReference type="EC" id="5.1.99.6"/>
    </reaction>
</comment>
<comment type="cofactor">
    <cofactor evidence="17">
        <name>Mg(2+)</name>
        <dbReference type="ChEBI" id="CHEBI:18420"/>
    </cofactor>
</comment>
<comment type="catalytic activity">
    <reaction evidence="15 17 19">
        <text>(6S)-NADHX + ADP = AMP + phosphate + NADH + H(+)</text>
        <dbReference type="Rhea" id="RHEA:32223"/>
        <dbReference type="ChEBI" id="CHEBI:15378"/>
        <dbReference type="ChEBI" id="CHEBI:43474"/>
        <dbReference type="ChEBI" id="CHEBI:57945"/>
        <dbReference type="ChEBI" id="CHEBI:64074"/>
        <dbReference type="ChEBI" id="CHEBI:456215"/>
        <dbReference type="ChEBI" id="CHEBI:456216"/>
        <dbReference type="EC" id="4.2.1.136"/>
    </reaction>
</comment>
<dbReference type="InterPro" id="IPR004443">
    <property type="entry name" value="YjeF_N_dom"/>
</dbReference>
<evidence type="ECO:0000256" key="4">
    <source>
        <dbReference type="ARBA" id="ARBA00009524"/>
    </source>
</evidence>
<dbReference type="EC" id="5.1.99.6" evidence="19"/>
<evidence type="ECO:0000256" key="12">
    <source>
        <dbReference type="ARBA" id="ARBA00023239"/>
    </source>
</evidence>
<evidence type="ECO:0000256" key="10">
    <source>
        <dbReference type="ARBA" id="ARBA00023027"/>
    </source>
</evidence>
<sequence>MRPVATADQIRAAEQSWFDAHPGRDLMETAAAHVSAAALDMLADASGARVLVAVGPGNNGGDGLYAARDLAARGVDVALWFTSSHRHESGGAAAAGAGAREVDATTAIAELAETDLVIDAVLGIGGRPGLRPPVAEFARACTDLAVPVLSVDVPSGLDADRAGAEHPECFTATRTVTFGALKCCHVAQPAAGRCGRVEVADIGITVTGPTVFAAERCDIAARWPAPGPESDKYTRGVLGLDTGSAGFPGAGVLTATGALYAGAGFIRCCAPDPVPAMVTAALPSVTVGPGRVQAWVVGSGWGDPGHNAGRLAARLGDGVPLVLDADALAELPAELPEGCLATPHAGELARLLGVDRAEVAADPIGSCRAAAERFAVTVLLKGATQYVAEPGGRVTVAPPGPAWTAQAGSGDTLAGICGTLLASGLSARWAGVLAAGVQALAATENPGPYPPDELARALPAVIARLTAEARSAAGR</sequence>
<gene>
    <name evidence="17" type="primary">nnrD</name>
    <name evidence="18" type="synonym">nnrE</name>
    <name evidence="22" type="ORF">PROPJV5_2265</name>
</gene>
<evidence type="ECO:0000256" key="3">
    <source>
        <dbReference type="ARBA" id="ARBA00006001"/>
    </source>
</evidence>
<feature type="binding site" evidence="17">
    <location>
        <position position="411"/>
    </location>
    <ligand>
        <name>(6S)-NADPHX</name>
        <dbReference type="ChEBI" id="CHEBI:64076"/>
    </ligand>
</feature>
<dbReference type="GO" id="GO:0052855">
    <property type="term" value="F:ADP-dependent NAD(P)H-hydrate dehydratase activity"/>
    <property type="evidence" value="ECO:0007669"/>
    <property type="project" value="UniProtKB-UniRule"/>
</dbReference>
<keyword evidence="10 17" id="KW-0520">NAD</keyword>
<dbReference type="GO" id="GO:0046872">
    <property type="term" value="F:metal ion binding"/>
    <property type="evidence" value="ECO:0007669"/>
    <property type="project" value="UniProtKB-UniRule"/>
</dbReference>
<dbReference type="InterPro" id="IPR030677">
    <property type="entry name" value="Nnr"/>
</dbReference>
<protein>
    <recommendedName>
        <fullName evidence="19">Bifunctional NAD(P)H-hydrate repair enzyme</fullName>
    </recommendedName>
    <alternativeName>
        <fullName evidence="19">Nicotinamide nucleotide repair protein</fullName>
    </alternativeName>
    <domain>
        <recommendedName>
            <fullName evidence="19">ADP-dependent (S)-NAD(P)H-hydrate dehydratase</fullName>
            <ecNumber evidence="19">4.2.1.136</ecNumber>
        </recommendedName>
        <alternativeName>
            <fullName evidence="19">ADP-dependent NAD(P)HX dehydratase</fullName>
        </alternativeName>
    </domain>
    <domain>
        <recommendedName>
            <fullName evidence="19">NAD(P)H-hydrate epimerase</fullName>
            <ecNumber evidence="19">5.1.99.6</ecNumber>
        </recommendedName>
    </domain>
</protein>
<evidence type="ECO:0000256" key="17">
    <source>
        <dbReference type="HAMAP-Rule" id="MF_01965"/>
    </source>
</evidence>
<feature type="binding site" evidence="17">
    <location>
        <position position="344"/>
    </location>
    <ligand>
        <name>(6S)-NADPHX</name>
        <dbReference type="ChEBI" id="CHEBI:64076"/>
    </ligand>
</feature>
<evidence type="ECO:0000256" key="6">
    <source>
        <dbReference type="ARBA" id="ARBA00022741"/>
    </source>
</evidence>
<name>A0A375I798_9ACTN</name>
<comment type="similarity">
    <text evidence="17">Belongs to the NnrD/CARKD family.</text>
</comment>
<evidence type="ECO:0000259" key="21">
    <source>
        <dbReference type="PROSITE" id="PS51385"/>
    </source>
</evidence>
<dbReference type="PANTHER" id="PTHR12592">
    <property type="entry name" value="ATP-DEPENDENT (S)-NAD(P)H-HYDRATE DEHYDRATASE FAMILY MEMBER"/>
    <property type="match status" value="1"/>
</dbReference>
<evidence type="ECO:0000256" key="7">
    <source>
        <dbReference type="ARBA" id="ARBA00022840"/>
    </source>
</evidence>
<dbReference type="GO" id="GO:0046496">
    <property type="term" value="P:nicotinamide nucleotide metabolic process"/>
    <property type="evidence" value="ECO:0007669"/>
    <property type="project" value="UniProtKB-UniRule"/>
</dbReference>
<dbReference type="Gene3D" id="3.40.1190.20">
    <property type="match status" value="1"/>
</dbReference>
<comment type="function">
    <text evidence="18">Catalyzes the epimerization of the S- and R-forms of NAD(P)HX, a damaged form of NAD(P)H that is a result of enzymatic or heat-dependent hydration. This is a prerequisite for the S-specific NAD(P)H-hydrate dehydratase to allow the repair of both epimers of NAD(P)HX.</text>
</comment>
<feature type="binding site" evidence="18">
    <location>
        <position position="119"/>
    </location>
    <ligand>
        <name>K(+)</name>
        <dbReference type="ChEBI" id="CHEBI:29103"/>
    </ligand>
</feature>
<feature type="domain" description="YjeF N-terminal" evidence="21">
    <location>
        <begin position="10"/>
        <end position="210"/>
    </location>
</feature>
<keyword evidence="5 18" id="KW-0479">Metal-binding</keyword>
<dbReference type="Proteomes" id="UP000265962">
    <property type="component" value="Unassembled WGS sequence"/>
</dbReference>
<feature type="domain" description="YjeF C-terminal" evidence="20">
    <location>
        <begin position="215"/>
        <end position="465"/>
    </location>
</feature>
<dbReference type="InterPro" id="IPR029056">
    <property type="entry name" value="Ribokinase-like"/>
</dbReference>
<evidence type="ECO:0000256" key="8">
    <source>
        <dbReference type="ARBA" id="ARBA00022857"/>
    </source>
</evidence>
<feature type="binding site" evidence="18">
    <location>
        <position position="59"/>
    </location>
    <ligand>
        <name>K(+)</name>
        <dbReference type="ChEBI" id="CHEBI:29103"/>
    </ligand>
</feature>
<dbReference type="Gene3D" id="3.40.50.10260">
    <property type="entry name" value="YjeF N-terminal domain"/>
    <property type="match status" value="1"/>
</dbReference>
<proteinExistence type="inferred from homology"/>
<dbReference type="NCBIfam" id="TIGR00197">
    <property type="entry name" value="yjeF_nterm"/>
    <property type="match status" value="1"/>
</dbReference>
<dbReference type="InterPro" id="IPR036652">
    <property type="entry name" value="YjeF_N_dom_sf"/>
</dbReference>
<dbReference type="AlphaFoldDB" id="A0A375I798"/>
<keyword evidence="12 17" id="KW-0456">Lyase</keyword>
<dbReference type="OrthoDB" id="9806925at2"/>
<reference evidence="23" key="1">
    <citation type="submission" date="2018-02" db="EMBL/GenBank/DDBJ databases">
        <authorList>
            <person name="Hornung B."/>
        </authorList>
    </citation>
    <scope>NUCLEOTIDE SEQUENCE [LARGE SCALE GENOMIC DNA]</scope>
</reference>
<evidence type="ECO:0000256" key="1">
    <source>
        <dbReference type="ARBA" id="ARBA00000013"/>
    </source>
</evidence>
<dbReference type="InterPro" id="IPR000631">
    <property type="entry name" value="CARKD"/>
</dbReference>
<feature type="binding site" evidence="18">
    <location>
        <begin position="123"/>
        <end position="129"/>
    </location>
    <ligand>
        <name>(6S)-NADPHX</name>
        <dbReference type="ChEBI" id="CHEBI:64076"/>
    </ligand>
</feature>
<comment type="similarity">
    <text evidence="3 19">In the N-terminal section; belongs to the NnrE/AIBP family.</text>
</comment>
<comment type="similarity">
    <text evidence="4 19">In the C-terminal section; belongs to the NnrD/CARKD family.</text>
</comment>
<dbReference type="PIRSF" id="PIRSF017184">
    <property type="entry name" value="Nnr"/>
    <property type="match status" value="1"/>
</dbReference>
<dbReference type="EC" id="4.2.1.136" evidence="19"/>
<dbReference type="GO" id="GO:0110051">
    <property type="term" value="P:metabolite repair"/>
    <property type="evidence" value="ECO:0007669"/>
    <property type="project" value="TreeGrafter"/>
</dbReference>
<keyword evidence="11 18" id="KW-0413">Isomerase</keyword>
<evidence type="ECO:0000256" key="2">
    <source>
        <dbReference type="ARBA" id="ARBA00000909"/>
    </source>
</evidence>
<evidence type="ECO:0000256" key="18">
    <source>
        <dbReference type="HAMAP-Rule" id="MF_01966"/>
    </source>
</evidence>
<dbReference type="SUPFAM" id="SSF53613">
    <property type="entry name" value="Ribokinase-like"/>
    <property type="match status" value="1"/>
</dbReference>
<comment type="function">
    <text evidence="17">Catalyzes the dehydration of the S-form of NAD(P)HX at the expense of ADP, which is converted to AMP. Together with NAD(P)HX epimerase, which catalyzes the epimerization of the S- and R-forms, the enzyme allows the repair of both epimers of NAD(P)HX, a damaged form of NAD(P)H that is a result of enzymatic or heat-dependent hydration.</text>
</comment>
<comment type="caution">
    <text evidence="17">Lacks conserved residue(s) required for the propagation of feature annotation.</text>
</comment>
<feature type="binding site" evidence="17">
    <location>
        <position position="250"/>
    </location>
    <ligand>
        <name>(6S)-NADPHX</name>
        <dbReference type="ChEBI" id="CHEBI:64076"/>
    </ligand>
</feature>
<comment type="function">
    <text evidence="14 19">Bifunctional enzyme that catalyzes the epimerization of the S- and R-forms of NAD(P)HX and the dehydration of the S-form of NAD(P)HX at the expense of ADP, which is converted to AMP. This allows the repair of both epimers of NAD(P)HX, a damaged form of NAD(P)H that is a result of enzymatic or heat-dependent hydration.</text>
</comment>
<dbReference type="PANTHER" id="PTHR12592:SF0">
    <property type="entry name" value="ATP-DEPENDENT (S)-NAD(P)H-HYDRATE DEHYDRATASE"/>
    <property type="match status" value="1"/>
</dbReference>
<keyword evidence="13" id="KW-0511">Multifunctional enzyme</keyword>
<dbReference type="RefSeq" id="WP_119716409.1">
    <property type="nucleotide sequence ID" value="NZ_OMOH01000011.1"/>
</dbReference>
<dbReference type="EMBL" id="OMOH01000011">
    <property type="protein sequence ID" value="SPF69310.1"/>
    <property type="molecule type" value="Genomic_DNA"/>
</dbReference>
<comment type="subunit">
    <text evidence="17">Homotetramer.</text>
</comment>
<comment type="cofactor">
    <cofactor evidence="18 19">
        <name>K(+)</name>
        <dbReference type="ChEBI" id="CHEBI:29103"/>
    </cofactor>
    <text evidence="18 19">Binds 1 potassium ion per subunit.</text>
</comment>
<dbReference type="Pfam" id="PF03853">
    <property type="entry name" value="YjeF_N"/>
    <property type="match status" value="1"/>
</dbReference>
<dbReference type="GO" id="GO:0005524">
    <property type="term" value="F:ATP binding"/>
    <property type="evidence" value="ECO:0007669"/>
    <property type="project" value="UniProtKB-UniRule"/>
</dbReference>
<accession>A0A375I798</accession>
<organism evidence="22 23">
    <name type="scientific">Propionibacterium ruminifibrarum</name>
    <dbReference type="NCBI Taxonomy" id="1962131"/>
    <lineage>
        <taxon>Bacteria</taxon>
        <taxon>Bacillati</taxon>
        <taxon>Actinomycetota</taxon>
        <taxon>Actinomycetes</taxon>
        <taxon>Propionibacteriales</taxon>
        <taxon>Propionibacteriaceae</taxon>
        <taxon>Propionibacterium</taxon>
    </lineage>
</organism>
<comment type="catalytic activity">
    <reaction evidence="16 17 19">
        <text>(6S)-NADPHX + ADP = AMP + phosphate + NADPH + H(+)</text>
        <dbReference type="Rhea" id="RHEA:32235"/>
        <dbReference type="ChEBI" id="CHEBI:15378"/>
        <dbReference type="ChEBI" id="CHEBI:43474"/>
        <dbReference type="ChEBI" id="CHEBI:57783"/>
        <dbReference type="ChEBI" id="CHEBI:64076"/>
        <dbReference type="ChEBI" id="CHEBI:456215"/>
        <dbReference type="ChEBI" id="CHEBI:456216"/>
        <dbReference type="EC" id="4.2.1.136"/>
    </reaction>
</comment>
<dbReference type="GO" id="GO:0052856">
    <property type="term" value="F:NAD(P)HX epimerase activity"/>
    <property type="evidence" value="ECO:0007669"/>
    <property type="project" value="UniProtKB-UniRule"/>
</dbReference>
<evidence type="ECO:0000256" key="15">
    <source>
        <dbReference type="ARBA" id="ARBA00048238"/>
    </source>
</evidence>
<comment type="catalytic activity">
    <reaction evidence="1 18 19">
        <text>(6R)-NADHX = (6S)-NADHX</text>
        <dbReference type="Rhea" id="RHEA:32215"/>
        <dbReference type="ChEBI" id="CHEBI:64074"/>
        <dbReference type="ChEBI" id="CHEBI:64075"/>
        <dbReference type="EC" id="5.1.99.6"/>
    </reaction>
</comment>
<dbReference type="PROSITE" id="PS51383">
    <property type="entry name" value="YJEF_C_3"/>
    <property type="match status" value="1"/>
</dbReference>
<keyword evidence="7 17" id="KW-0067">ATP-binding</keyword>
<keyword evidence="8 17" id="KW-0521">NADP</keyword>
<feature type="binding site" evidence="17">
    <location>
        <position position="410"/>
    </location>
    <ligand>
        <name>AMP</name>
        <dbReference type="ChEBI" id="CHEBI:456215"/>
    </ligand>
</feature>
<dbReference type="Pfam" id="PF01256">
    <property type="entry name" value="Carb_kinase"/>
    <property type="match status" value="1"/>
</dbReference>
<keyword evidence="23" id="KW-1185">Reference proteome</keyword>
<feature type="binding site" evidence="17">
    <location>
        <position position="300"/>
    </location>
    <ligand>
        <name>(6S)-NADPHX</name>
        <dbReference type="ChEBI" id="CHEBI:64076"/>
    </ligand>
</feature>
<dbReference type="CDD" id="cd01171">
    <property type="entry name" value="YXKO-related"/>
    <property type="match status" value="1"/>
</dbReference>
<evidence type="ECO:0000259" key="20">
    <source>
        <dbReference type="PROSITE" id="PS51383"/>
    </source>
</evidence>
<dbReference type="PROSITE" id="PS51385">
    <property type="entry name" value="YJEF_N"/>
    <property type="match status" value="1"/>
</dbReference>
<keyword evidence="6 17" id="KW-0547">Nucleotide-binding</keyword>
<comment type="similarity">
    <text evidence="18">Belongs to the NnrE/AIBP family.</text>
</comment>